<accession>A0A6U3WMF7</accession>
<protein>
    <submittedName>
        <fullName evidence="3">Uncharacterized protein</fullName>
    </submittedName>
</protein>
<evidence type="ECO:0000313" key="3">
    <source>
        <dbReference type="EMBL" id="CAD9611094.1"/>
    </source>
</evidence>
<sequence length="100" mass="10961">MNIGFIVLTVAFILVDQLAITPFLQFLTLFYGVFIGIFSVYDIWDDLITRTVEGSDAHACHKLIPCCLPRCVGVQFAVVALAFQALGLYLALVWMSSGSA</sequence>
<gene>
    <name evidence="2" type="ORF">SMAR0320_LOCUS13797</name>
    <name evidence="3" type="ORF">SMAR0320_LOCUS13798</name>
</gene>
<reference evidence="3" key="1">
    <citation type="submission" date="2021-01" db="EMBL/GenBank/DDBJ databases">
        <authorList>
            <person name="Corre E."/>
            <person name="Pelletier E."/>
            <person name="Niang G."/>
            <person name="Scheremetjew M."/>
            <person name="Finn R."/>
            <person name="Kale V."/>
            <person name="Holt S."/>
            <person name="Cochrane G."/>
            <person name="Meng A."/>
            <person name="Brown T."/>
            <person name="Cohen L."/>
        </authorList>
    </citation>
    <scope>NUCLEOTIDE SEQUENCE</scope>
    <source>
        <strain evidence="3">SM1012Den-03</strain>
    </source>
</reference>
<keyword evidence="1" id="KW-0472">Membrane</keyword>
<name>A0A6U3WMF7_9STRA</name>
<dbReference type="AlphaFoldDB" id="A0A6U3WMF7"/>
<dbReference type="EMBL" id="HBGZ01019271">
    <property type="protein sequence ID" value="CAD9611092.1"/>
    <property type="molecule type" value="Transcribed_RNA"/>
</dbReference>
<dbReference type="PANTHER" id="PTHR33979">
    <property type="entry name" value="OS02G0221600 PROTEIN"/>
    <property type="match status" value="1"/>
</dbReference>
<keyword evidence="1" id="KW-1133">Transmembrane helix</keyword>
<dbReference type="EMBL" id="HBGZ01019272">
    <property type="protein sequence ID" value="CAD9611094.1"/>
    <property type="molecule type" value="Transcribed_RNA"/>
</dbReference>
<dbReference type="PANTHER" id="PTHR33979:SF2">
    <property type="entry name" value="PEPTIDASE M50B-LIKE-DOMAIN-CONTAINING PROTEIN"/>
    <property type="match status" value="1"/>
</dbReference>
<dbReference type="InterPro" id="IPR049500">
    <property type="entry name" value="Peptidase_M50B-like"/>
</dbReference>
<feature type="transmembrane region" description="Helical" evidence="1">
    <location>
        <begin position="28"/>
        <end position="44"/>
    </location>
</feature>
<evidence type="ECO:0000313" key="2">
    <source>
        <dbReference type="EMBL" id="CAD9611092.1"/>
    </source>
</evidence>
<feature type="transmembrane region" description="Helical" evidence="1">
    <location>
        <begin position="72"/>
        <end position="95"/>
    </location>
</feature>
<evidence type="ECO:0000256" key="1">
    <source>
        <dbReference type="SAM" id="Phobius"/>
    </source>
</evidence>
<dbReference type="Pfam" id="PF13398">
    <property type="entry name" value="Peptidase_M50B"/>
    <property type="match status" value="1"/>
</dbReference>
<organism evidence="3">
    <name type="scientific">Skeletonema marinoi</name>
    <dbReference type="NCBI Taxonomy" id="267567"/>
    <lineage>
        <taxon>Eukaryota</taxon>
        <taxon>Sar</taxon>
        <taxon>Stramenopiles</taxon>
        <taxon>Ochrophyta</taxon>
        <taxon>Bacillariophyta</taxon>
        <taxon>Coscinodiscophyceae</taxon>
        <taxon>Thalassiosirophycidae</taxon>
        <taxon>Thalassiosirales</taxon>
        <taxon>Skeletonemataceae</taxon>
        <taxon>Skeletonema</taxon>
        <taxon>Skeletonema marinoi-dohrnii complex</taxon>
    </lineage>
</organism>
<keyword evidence="1" id="KW-0812">Transmembrane</keyword>
<proteinExistence type="predicted"/>